<keyword evidence="1" id="KW-0812">Transmembrane</keyword>
<evidence type="ECO:0000256" key="1">
    <source>
        <dbReference type="SAM" id="Phobius"/>
    </source>
</evidence>
<organism evidence="2 3">
    <name type="scientific">Hydrocarboniphaga effusa AP103</name>
    <dbReference type="NCBI Taxonomy" id="1172194"/>
    <lineage>
        <taxon>Bacteria</taxon>
        <taxon>Pseudomonadati</taxon>
        <taxon>Pseudomonadota</taxon>
        <taxon>Gammaproteobacteria</taxon>
        <taxon>Nevskiales</taxon>
        <taxon>Nevskiaceae</taxon>
        <taxon>Hydrocarboniphaga</taxon>
    </lineage>
</organism>
<dbReference type="AlphaFoldDB" id="I8I564"/>
<keyword evidence="3" id="KW-1185">Reference proteome</keyword>
<evidence type="ECO:0000313" key="2">
    <source>
        <dbReference type="EMBL" id="EIT71446.1"/>
    </source>
</evidence>
<evidence type="ECO:0000313" key="3">
    <source>
        <dbReference type="Proteomes" id="UP000003704"/>
    </source>
</evidence>
<gene>
    <name evidence="2" type="ORF">WQQ_15830</name>
</gene>
<sequence>MSLLAALRHESSGLRLVLFVVGFACAFSPLPRRGPAGMEHSALRGAVSTLQNPAASGLNAG</sequence>
<name>I8I564_9GAMM</name>
<accession>I8I564</accession>
<protein>
    <submittedName>
        <fullName evidence="2">Uncharacterized protein</fullName>
    </submittedName>
</protein>
<feature type="transmembrane region" description="Helical" evidence="1">
    <location>
        <begin position="12"/>
        <end position="30"/>
    </location>
</feature>
<proteinExistence type="predicted"/>
<dbReference type="STRING" id="1172194.WQQ_15830"/>
<dbReference type="Proteomes" id="UP000003704">
    <property type="component" value="Unassembled WGS sequence"/>
</dbReference>
<reference evidence="2 3" key="1">
    <citation type="journal article" date="2012" name="J. Bacteriol.">
        <title>Genome Sequence of n-Alkane-Degrading Hydrocarboniphaga effusa Strain AP103T (ATCC BAA-332T).</title>
        <authorList>
            <person name="Chang H.K."/>
            <person name="Zylstra G.J."/>
            <person name="Chae J.C."/>
        </authorList>
    </citation>
    <scope>NUCLEOTIDE SEQUENCE [LARGE SCALE GENOMIC DNA]</scope>
    <source>
        <strain evidence="2 3">AP103</strain>
    </source>
</reference>
<comment type="caution">
    <text evidence="2">The sequence shown here is derived from an EMBL/GenBank/DDBJ whole genome shotgun (WGS) entry which is preliminary data.</text>
</comment>
<keyword evidence="1" id="KW-0472">Membrane</keyword>
<keyword evidence="1" id="KW-1133">Transmembrane helix</keyword>
<dbReference type="EMBL" id="AKGD01000001">
    <property type="protein sequence ID" value="EIT71446.1"/>
    <property type="molecule type" value="Genomic_DNA"/>
</dbReference>